<evidence type="ECO:0000313" key="3">
    <source>
        <dbReference type="Proteomes" id="UP001497644"/>
    </source>
</evidence>
<keyword evidence="3" id="KW-1185">Reference proteome</keyword>
<protein>
    <submittedName>
        <fullName evidence="2">Uncharacterized protein</fullName>
    </submittedName>
</protein>
<accession>A0AAV2N2G0</accession>
<organism evidence="2 3">
    <name type="scientific">Lasius platythorax</name>
    <dbReference type="NCBI Taxonomy" id="488582"/>
    <lineage>
        <taxon>Eukaryota</taxon>
        <taxon>Metazoa</taxon>
        <taxon>Ecdysozoa</taxon>
        <taxon>Arthropoda</taxon>
        <taxon>Hexapoda</taxon>
        <taxon>Insecta</taxon>
        <taxon>Pterygota</taxon>
        <taxon>Neoptera</taxon>
        <taxon>Endopterygota</taxon>
        <taxon>Hymenoptera</taxon>
        <taxon>Apocrita</taxon>
        <taxon>Aculeata</taxon>
        <taxon>Formicoidea</taxon>
        <taxon>Formicidae</taxon>
        <taxon>Formicinae</taxon>
        <taxon>Lasius</taxon>
        <taxon>Lasius</taxon>
    </lineage>
</organism>
<sequence>MDTLCTVIQVYNATNTNASCYASGRRGPTRNRLHRTTANGRDWQGRRPRLRLGDTSAAGPVPARIETAGLTLQKRSR</sequence>
<dbReference type="EMBL" id="OZ034824">
    <property type="protein sequence ID" value="CAL1673806.1"/>
    <property type="molecule type" value="Genomic_DNA"/>
</dbReference>
<evidence type="ECO:0000256" key="1">
    <source>
        <dbReference type="SAM" id="MobiDB-lite"/>
    </source>
</evidence>
<dbReference type="Proteomes" id="UP001497644">
    <property type="component" value="Chromosome 1"/>
</dbReference>
<evidence type="ECO:0000313" key="2">
    <source>
        <dbReference type="EMBL" id="CAL1673806.1"/>
    </source>
</evidence>
<reference evidence="2 3" key="1">
    <citation type="submission" date="2024-04" db="EMBL/GenBank/DDBJ databases">
        <authorList>
            <consortium name="Molecular Ecology Group"/>
        </authorList>
    </citation>
    <scope>NUCLEOTIDE SEQUENCE [LARGE SCALE GENOMIC DNA]</scope>
</reference>
<dbReference type="AlphaFoldDB" id="A0AAV2N2G0"/>
<feature type="region of interest" description="Disordered" evidence="1">
    <location>
        <begin position="40"/>
        <end position="60"/>
    </location>
</feature>
<proteinExistence type="predicted"/>
<gene>
    <name evidence="2" type="ORF">LPLAT_LOCUS615</name>
</gene>
<name>A0AAV2N2G0_9HYME</name>